<organism evidence="1 2">
    <name type="scientific">Eubacterium segne</name>
    <dbReference type="NCBI Taxonomy" id="2763045"/>
    <lineage>
        <taxon>Bacteria</taxon>
        <taxon>Bacillati</taxon>
        <taxon>Bacillota</taxon>
        <taxon>Clostridia</taxon>
        <taxon>Eubacteriales</taxon>
        <taxon>Eubacteriaceae</taxon>
        <taxon>Eubacterium</taxon>
    </lineage>
</organism>
<name>A0ABR7F6Y2_9FIRM</name>
<reference evidence="1 2" key="1">
    <citation type="submission" date="2020-08" db="EMBL/GenBank/DDBJ databases">
        <title>Genome public.</title>
        <authorList>
            <person name="Liu C."/>
            <person name="Sun Q."/>
        </authorList>
    </citation>
    <scope>NUCLEOTIDE SEQUENCE [LARGE SCALE GENOMIC DNA]</scope>
    <source>
        <strain evidence="1 2">BX4</strain>
    </source>
</reference>
<protein>
    <submittedName>
        <fullName evidence="1">Uncharacterized protein</fullName>
    </submittedName>
</protein>
<accession>A0ABR7F6Y2</accession>
<keyword evidence="2" id="KW-1185">Reference proteome</keyword>
<dbReference type="Proteomes" id="UP000597877">
    <property type="component" value="Unassembled WGS sequence"/>
</dbReference>
<evidence type="ECO:0000313" key="2">
    <source>
        <dbReference type="Proteomes" id="UP000597877"/>
    </source>
</evidence>
<dbReference type="EMBL" id="JACOOZ010000008">
    <property type="protein sequence ID" value="MBC5668520.1"/>
    <property type="molecule type" value="Genomic_DNA"/>
</dbReference>
<gene>
    <name evidence="1" type="ORF">H8S00_11110</name>
</gene>
<comment type="caution">
    <text evidence="1">The sequence shown here is derived from an EMBL/GenBank/DDBJ whole genome shotgun (WGS) entry which is preliminary data.</text>
</comment>
<proteinExistence type="predicted"/>
<sequence>MAYTPYVTPEEYASFGYTLIPECERYSLLKKASRHIDTLTFNRIHAEGFDNLTEFQSETIKEVVCQQAEFEYDNEEIINTILQSYSVNGVSMSFGQSWNVYVENGVAIKKDIYGLLCQTGYCCRLL</sequence>
<dbReference type="RefSeq" id="WP_186840555.1">
    <property type="nucleotide sequence ID" value="NZ_JACOOZ010000008.1"/>
</dbReference>
<evidence type="ECO:0000313" key="1">
    <source>
        <dbReference type="EMBL" id="MBC5668520.1"/>
    </source>
</evidence>